<dbReference type="AlphaFoldDB" id="A0A1H8AZT1"/>
<reference evidence="3" key="1">
    <citation type="submission" date="2016-10" db="EMBL/GenBank/DDBJ databases">
        <authorList>
            <person name="Varghese N."/>
            <person name="Submissions S."/>
        </authorList>
    </citation>
    <scope>NUCLEOTIDE SEQUENCE [LARGE SCALE GENOMIC DNA]</scope>
    <source>
        <strain evidence="3">Gh-48</strain>
    </source>
</reference>
<dbReference type="Proteomes" id="UP000198942">
    <property type="component" value="Unassembled WGS sequence"/>
</dbReference>
<feature type="transmembrane region" description="Helical" evidence="1">
    <location>
        <begin position="33"/>
        <end position="52"/>
    </location>
</feature>
<feature type="transmembrane region" description="Helical" evidence="1">
    <location>
        <begin position="192"/>
        <end position="209"/>
    </location>
</feature>
<feature type="transmembrane region" description="Helical" evidence="1">
    <location>
        <begin position="163"/>
        <end position="185"/>
    </location>
</feature>
<gene>
    <name evidence="2" type="ORF">SAMN05192574_101731</name>
</gene>
<proteinExistence type="predicted"/>
<keyword evidence="3" id="KW-1185">Reference proteome</keyword>
<keyword evidence="1" id="KW-0472">Membrane</keyword>
<feature type="transmembrane region" description="Helical" evidence="1">
    <location>
        <begin position="133"/>
        <end position="157"/>
    </location>
</feature>
<name>A0A1H8AZT1_9SPHI</name>
<evidence type="ECO:0000313" key="2">
    <source>
        <dbReference type="EMBL" id="SEM76251.1"/>
    </source>
</evidence>
<feature type="transmembrane region" description="Helical" evidence="1">
    <location>
        <begin position="101"/>
        <end position="126"/>
    </location>
</feature>
<feature type="transmembrane region" description="Helical" evidence="1">
    <location>
        <begin position="224"/>
        <end position="242"/>
    </location>
</feature>
<dbReference type="STRING" id="551995.SAMN05192574_101731"/>
<feature type="transmembrane region" description="Helical" evidence="1">
    <location>
        <begin position="7"/>
        <end position="27"/>
    </location>
</feature>
<evidence type="ECO:0000313" key="3">
    <source>
        <dbReference type="Proteomes" id="UP000198942"/>
    </source>
</evidence>
<keyword evidence="1" id="KW-0812">Transmembrane</keyword>
<evidence type="ECO:0000256" key="1">
    <source>
        <dbReference type="SAM" id="Phobius"/>
    </source>
</evidence>
<dbReference type="RefSeq" id="WP_091207735.1">
    <property type="nucleotide sequence ID" value="NZ_FOCL01000001.1"/>
</dbReference>
<protein>
    <submittedName>
        <fullName evidence="2">Zinc transporter, ZIP family</fullName>
    </submittedName>
</protein>
<accession>A0A1H8AZT1</accession>
<dbReference type="EMBL" id="FOCL01000001">
    <property type="protein sequence ID" value="SEM76251.1"/>
    <property type="molecule type" value="Genomic_DNA"/>
</dbReference>
<feature type="transmembrane region" description="Helical" evidence="1">
    <location>
        <begin position="64"/>
        <end position="81"/>
    </location>
</feature>
<sequence>MSQLEKEILFTLIPVVLLIAGGILGIFRTASSAFKSMTLHFAAGVVFSVVAVELLPDMIKIHDPLLIVVGFVFGIASMLIVKQVTEKMEEKAANKDKTGKLPWAALSAIGIDLLIDGILLGIGFAAGQKEGTLLAFALALECFSLGIAVITTIQSSAVSRGKMYQVLIGLGIVFLIGAVAGLFLLHNAPDKVMEFILSFGAAALMYLVTEELLVEAHEEKDSPFYTALFFGGFLIFLILGIIL</sequence>
<organism evidence="2 3">
    <name type="scientific">Mucilaginibacter gossypiicola</name>
    <dbReference type="NCBI Taxonomy" id="551995"/>
    <lineage>
        <taxon>Bacteria</taxon>
        <taxon>Pseudomonadati</taxon>
        <taxon>Bacteroidota</taxon>
        <taxon>Sphingobacteriia</taxon>
        <taxon>Sphingobacteriales</taxon>
        <taxon>Sphingobacteriaceae</taxon>
        <taxon>Mucilaginibacter</taxon>
    </lineage>
</organism>
<dbReference type="OrthoDB" id="948891at2"/>
<keyword evidence="1" id="KW-1133">Transmembrane helix</keyword>